<feature type="region of interest" description="Disordered" evidence="9">
    <location>
        <begin position="375"/>
        <end position="409"/>
    </location>
</feature>
<organism evidence="11">
    <name type="scientific">Pseudozyma antarctica</name>
    <name type="common">Yeast</name>
    <name type="synonym">Candida antarctica</name>
    <dbReference type="NCBI Taxonomy" id="84753"/>
    <lineage>
        <taxon>Eukaryota</taxon>
        <taxon>Fungi</taxon>
        <taxon>Dikarya</taxon>
        <taxon>Basidiomycota</taxon>
        <taxon>Ustilaginomycotina</taxon>
        <taxon>Ustilaginomycetes</taxon>
        <taxon>Ustilaginales</taxon>
        <taxon>Ustilaginaceae</taxon>
        <taxon>Moesziomyces</taxon>
    </lineage>
</organism>
<keyword evidence="4" id="KW-0156">Chromatin regulator</keyword>
<dbReference type="HOGENOM" id="CLU_013288_0_0_1"/>
<keyword evidence="8" id="KW-0539">Nucleus</keyword>
<feature type="transmembrane region" description="Helical" evidence="10">
    <location>
        <begin position="675"/>
        <end position="698"/>
    </location>
</feature>
<feature type="transmembrane region" description="Helical" evidence="10">
    <location>
        <begin position="80"/>
        <end position="99"/>
    </location>
</feature>
<name>A0A081CHX2_PSEA2</name>
<feature type="region of interest" description="Disordered" evidence="9">
    <location>
        <begin position="723"/>
        <end position="747"/>
    </location>
</feature>
<dbReference type="GeneID" id="26305361"/>
<feature type="compositionally biased region" description="Low complexity" evidence="9">
    <location>
        <begin position="935"/>
        <end position="948"/>
    </location>
</feature>
<feature type="transmembrane region" description="Helical" evidence="10">
    <location>
        <begin position="175"/>
        <end position="196"/>
    </location>
</feature>
<dbReference type="Proteomes" id="UP000053758">
    <property type="component" value="Unassembled WGS sequence"/>
</dbReference>
<dbReference type="GO" id="GO:0005634">
    <property type="term" value="C:nucleus"/>
    <property type="evidence" value="ECO:0007669"/>
    <property type="project" value="UniProtKB-SubCell"/>
</dbReference>
<feature type="compositionally biased region" description="Basic and acidic residues" evidence="9">
    <location>
        <begin position="379"/>
        <end position="409"/>
    </location>
</feature>
<evidence type="ECO:0000256" key="8">
    <source>
        <dbReference type="ARBA" id="ARBA00023242"/>
    </source>
</evidence>
<dbReference type="PANTHER" id="PTHR13476">
    <property type="entry name" value="CHROMATIN MODIFICATION-RELATED PROTEIN MEAF6"/>
    <property type="match status" value="1"/>
</dbReference>
<dbReference type="GO" id="GO:0006325">
    <property type="term" value="P:chromatin organization"/>
    <property type="evidence" value="ECO:0007669"/>
    <property type="project" value="UniProtKB-KW"/>
</dbReference>
<evidence type="ECO:0000256" key="7">
    <source>
        <dbReference type="ARBA" id="ARBA00023163"/>
    </source>
</evidence>
<keyword evidence="12" id="KW-1185">Reference proteome</keyword>
<evidence type="ECO:0000256" key="5">
    <source>
        <dbReference type="ARBA" id="ARBA00023015"/>
    </source>
</evidence>
<sequence length="957" mass="101470">MASTESSSKDSILAAAALHDQDAICPIQPPTYYDAAASPSCHTKHRQPDCPAIDSAPSDCLVPCSPPGNASRAARCRHQLGQFFTILLPLALVVGVVTADMSNLEFVHLVHSEVDVPLDQWTQPSDDVLNANKLQWTFLQSAYLLPLMLFAGPLLILQFVLLVGRLRAARVVDGLNVVLGLTVLVVGTMTLLTAFVGTSVVGVIFTRMAAGIVVCSALGLVTQAVELFPASDDQSYDGHGCSSCRPRPPAAGFSIVLFGSIYGLGSAFASCSVFAGYQLATLLQQYGVSFDGTGSGPSQGFRTLFLLEGLFIVALAPLIVLLLHLSRRWRPQQHVYNSVELTWSRQDAAAPGPQLNQQGYELADVSLKHDGVPTVSAKTQDHRPDIEVASDDRVQDTHRDMASEETDDKKESTWLASLRRFSTPLAGVSILTRGSGGGSTAGFNMQSLTKVHTGFGLWVSAVLRRIMVLVYGGMGVHEAAFDLISAGTSSRETFICGVLIVSNTVIIQLAVVSLIEPLKSPRLLQGTEVADDYLDPALKRVPALPGLPALVGGVSGGISAVVCSMLATKPAAECARGGRRGVLQRWRRRVWWVPALLTACLAITIVGLALAVVASILVPTGDGGVWMIYAATVVTCVGSTPQLPLALLQIYTVLDAERQATRATSPTVSRVRWERLGAMISTLTTIGGSELLTAWVFLMPDAAQKAFLFTSVALAVGGTTGPTAGSSNASTSAPTGSASTSTLPTSLEEANQRYTSTKLALRTGLANKRLIDRSLIDLESQIYLFEGSYLQSTSTSGGNIVKGFESYLKNASTSTARGNAAAAEIPLEDRIFSLSSATYAKSLELKANEAFEEEEPPKKIEEPSTAVKKKKDKEKDATPAKEKKKKDKDDRAKEKERSATPSLKAKGDAAVVTPTKPTGGKAPATGPKLKRKNADAAATPAATPGGKTATKRKKEDD</sequence>
<feature type="transmembrane region" description="Helical" evidence="10">
    <location>
        <begin position="202"/>
        <end position="221"/>
    </location>
</feature>
<keyword evidence="10" id="KW-0472">Membrane</keyword>
<evidence type="ECO:0000313" key="11">
    <source>
        <dbReference type="EMBL" id="GAK66268.1"/>
    </source>
</evidence>
<dbReference type="EMBL" id="DF830079">
    <property type="protein sequence ID" value="GAK66268.1"/>
    <property type="molecule type" value="Genomic_DNA"/>
</dbReference>
<keyword evidence="5" id="KW-0805">Transcription regulation</keyword>
<dbReference type="RefSeq" id="XP_014655513.1">
    <property type="nucleotide sequence ID" value="XM_014800027.1"/>
</dbReference>
<evidence type="ECO:0000256" key="4">
    <source>
        <dbReference type="ARBA" id="ARBA00022853"/>
    </source>
</evidence>
<feature type="region of interest" description="Disordered" evidence="9">
    <location>
        <begin position="850"/>
        <end position="957"/>
    </location>
</feature>
<feature type="transmembrane region" description="Helical" evidence="10">
    <location>
        <begin position="547"/>
        <end position="568"/>
    </location>
</feature>
<comment type="subcellular location">
    <subcellularLocation>
        <location evidence="1">Nucleus</location>
    </subcellularLocation>
</comment>
<comment type="similarity">
    <text evidence="2">Belongs to the EAF6 family.</text>
</comment>
<feature type="transmembrane region" description="Helical" evidence="10">
    <location>
        <begin position="255"/>
        <end position="280"/>
    </location>
</feature>
<dbReference type="Pfam" id="PF09340">
    <property type="entry name" value="NuA4"/>
    <property type="match status" value="1"/>
</dbReference>
<evidence type="ECO:0000256" key="10">
    <source>
        <dbReference type="SAM" id="Phobius"/>
    </source>
</evidence>
<gene>
    <name evidence="11" type="ORF">PAN0_012d4490</name>
</gene>
<feature type="transmembrane region" description="Helical" evidence="10">
    <location>
        <begin position="300"/>
        <end position="323"/>
    </location>
</feature>
<keyword evidence="10" id="KW-0812">Transmembrane</keyword>
<feature type="transmembrane region" description="Helical" evidence="10">
    <location>
        <begin position="589"/>
        <end position="614"/>
    </location>
</feature>
<protein>
    <recommendedName>
        <fullName evidence="3">Chromatin modification-related protein EAF6</fullName>
    </recommendedName>
</protein>
<evidence type="ECO:0000313" key="12">
    <source>
        <dbReference type="Proteomes" id="UP000053758"/>
    </source>
</evidence>
<keyword evidence="6" id="KW-0175">Coiled coil</keyword>
<dbReference type="AlphaFoldDB" id="A0A081CHX2"/>
<feature type="compositionally biased region" description="Basic and acidic residues" evidence="9">
    <location>
        <begin position="873"/>
        <end position="898"/>
    </location>
</feature>
<dbReference type="InterPro" id="IPR036259">
    <property type="entry name" value="MFS_trans_sf"/>
</dbReference>
<dbReference type="SUPFAM" id="SSF103473">
    <property type="entry name" value="MFS general substrate transporter"/>
    <property type="match status" value="1"/>
</dbReference>
<evidence type="ECO:0000256" key="2">
    <source>
        <dbReference type="ARBA" id="ARBA00010916"/>
    </source>
</evidence>
<evidence type="ECO:0000256" key="9">
    <source>
        <dbReference type="SAM" id="MobiDB-lite"/>
    </source>
</evidence>
<accession>A0A081CHX2</accession>
<feature type="transmembrane region" description="Helical" evidence="10">
    <location>
        <begin position="626"/>
        <end position="654"/>
    </location>
</feature>
<dbReference type="GO" id="GO:0000123">
    <property type="term" value="C:histone acetyltransferase complex"/>
    <property type="evidence" value="ECO:0007669"/>
    <property type="project" value="InterPro"/>
</dbReference>
<evidence type="ECO:0000256" key="3">
    <source>
        <dbReference type="ARBA" id="ARBA00018504"/>
    </source>
</evidence>
<dbReference type="InterPro" id="IPR015418">
    <property type="entry name" value="Eaf6"/>
</dbReference>
<proteinExistence type="inferred from homology"/>
<feature type="transmembrane region" description="Helical" evidence="10">
    <location>
        <begin position="494"/>
        <end position="515"/>
    </location>
</feature>
<reference evidence="11" key="1">
    <citation type="submission" date="2014-07" db="EMBL/GenBank/DDBJ databases">
        <title>Draft genome sequence of the yeast Pseudozyma antarctica JCM 10317 known as a producer of lipase B which used in a wide range of industrial applications.</title>
        <authorList>
            <person name="Morita T."/>
            <person name="Saika A."/>
            <person name="Koike H."/>
        </authorList>
    </citation>
    <scope>NUCLEOTIDE SEQUENCE</scope>
    <source>
        <strain evidence="11">JCM 10317</strain>
    </source>
</reference>
<feature type="transmembrane region" description="Helical" evidence="10">
    <location>
        <begin position="143"/>
        <end position="163"/>
    </location>
</feature>
<evidence type="ECO:0000256" key="1">
    <source>
        <dbReference type="ARBA" id="ARBA00004123"/>
    </source>
</evidence>
<keyword evidence="7" id="KW-0804">Transcription</keyword>
<evidence type="ECO:0000256" key="6">
    <source>
        <dbReference type="ARBA" id="ARBA00023054"/>
    </source>
</evidence>
<keyword evidence="10" id="KW-1133">Transmembrane helix</keyword>